<feature type="region of interest" description="Disordered" evidence="1">
    <location>
        <begin position="146"/>
        <end position="172"/>
    </location>
</feature>
<dbReference type="Proteomes" id="UP001222932">
    <property type="component" value="Unassembled WGS sequence"/>
</dbReference>
<comment type="caution">
    <text evidence="2">The sequence shown here is derived from an EMBL/GenBank/DDBJ whole genome shotgun (WGS) entry which is preliminary data.</text>
</comment>
<dbReference type="AlphaFoldDB" id="A0AAD3TU29"/>
<reference evidence="2" key="2">
    <citation type="submission" date="2023-06" db="EMBL/GenBank/DDBJ databases">
        <authorList>
            <person name="Kobayashi Y."/>
            <person name="Kayamori A."/>
            <person name="Aoki K."/>
            <person name="Shiwa Y."/>
            <person name="Fujita N."/>
            <person name="Sugita T."/>
            <person name="Iwasaki W."/>
            <person name="Tanaka N."/>
            <person name="Takashima M."/>
        </authorList>
    </citation>
    <scope>NUCLEOTIDE SEQUENCE</scope>
    <source>
        <strain evidence="2">HIS016</strain>
    </source>
</reference>
<dbReference type="GO" id="GO:0008270">
    <property type="term" value="F:zinc ion binding"/>
    <property type="evidence" value="ECO:0007669"/>
    <property type="project" value="InterPro"/>
</dbReference>
<dbReference type="GO" id="GO:0043565">
    <property type="term" value="F:sequence-specific DNA binding"/>
    <property type="evidence" value="ECO:0007669"/>
    <property type="project" value="InterPro"/>
</dbReference>
<name>A0AAD3TU29_9TREE</name>
<dbReference type="SUPFAM" id="SSF57716">
    <property type="entry name" value="Glucocorticoid receptor-like (DNA-binding domain)"/>
    <property type="match status" value="1"/>
</dbReference>
<accession>A0AAD3TU29</accession>
<protein>
    <recommendedName>
        <fullName evidence="4">GATA-type domain-containing protein</fullName>
    </recommendedName>
</protein>
<dbReference type="CDD" id="cd00202">
    <property type="entry name" value="ZnF_GATA"/>
    <property type="match status" value="1"/>
</dbReference>
<evidence type="ECO:0008006" key="4">
    <source>
        <dbReference type="Google" id="ProtNLM"/>
    </source>
</evidence>
<organism evidence="2 3">
    <name type="scientific">Cutaneotrichosporon spelunceum</name>
    <dbReference type="NCBI Taxonomy" id="1672016"/>
    <lineage>
        <taxon>Eukaryota</taxon>
        <taxon>Fungi</taxon>
        <taxon>Dikarya</taxon>
        <taxon>Basidiomycota</taxon>
        <taxon>Agaricomycotina</taxon>
        <taxon>Tremellomycetes</taxon>
        <taxon>Trichosporonales</taxon>
        <taxon>Trichosporonaceae</taxon>
        <taxon>Cutaneotrichosporon</taxon>
    </lineage>
</organism>
<evidence type="ECO:0000313" key="3">
    <source>
        <dbReference type="Proteomes" id="UP001222932"/>
    </source>
</evidence>
<dbReference type="Gene3D" id="3.30.50.10">
    <property type="entry name" value="Erythroid Transcription Factor GATA-1, subunit A"/>
    <property type="match status" value="1"/>
</dbReference>
<reference evidence="2" key="1">
    <citation type="journal article" date="2023" name="BMC Genomics">
        <title>Chromosome-level genome assemblies of Cutaneotrichosporon spp. (Trichosporonales, Basidiomycota) reveal imbalanced evolution between nucleotide sequences and chromosome synteny.</title>
        <authorList>
            <person name="Kobayashi Y."/>
            <person name="Kayamori A."/>
            <person name="Aoki K."/>
            <person name="Shiwa Y."/>
            <person name="Matsutani M."/>
            <person name="Fujita N."/>
            <person name="Sugita T."/>
            <person name="Iwasaki W."/>
            <person name="Tanaka N."/>
            <person name="Takashima M."/>
        </authorList>
    </citation>
    <scope>NUCLEOTIDE SEQUENCE</scope>
    <source>
        <strain evidence="2">HIS016</strain>
    </source>
</reference>
<evidence type="ECO:0000313" key="2">
    <source>
        <dbReference type="EMBL" id="GMK56521.1"/>
    </source>
</evidence>
<dbReference type="InterPro" id="IPR000679">
    <property type="entry name" value="Znf_GATA"/>
</dbReference>
<sequence length="445" mass="48553">MAPFILKPRAGRTTSSSRARKHSSTMSNGSRTRKARSIRPGTCANCACTEHYTNLWRSDRGGGLAGKNHDDRPMLCNACGLWLAEKGYPRPKEQWKWLKKAQEDAQEARKTAIVAGADPATVPIEMFLPESYAAAPVMPIAAFRRSSNASETQAPRPKTPEDHLAGVPSASSPRLCVRHRPSAILTKRPAPTTAFPAGPVDVELPTVEEDQHTAAKALVGLCTQAWEVRMGLTKQGKVRSPVLPPTPTSPVHWSLLDGNLPSPSWIDRRTRRPPVVPPPAGYYSHPRALTYGADLPFDAGAVPSLPVPKQSGYRGLAASYFESGISEHRTKLPSPPLQLAYDPTAECHSVRRNSAISFTSVASSVLLTPPAETMSFADSFGSAHLEKINLGPSFEDIYHAPCHPAYIASAGQGYSHEYHYQQFVSAYKPNSQHHRYQPNYPGQDQ</sequence>
<proteinExistence type="predicted"/>
<dbReference type="GO" id="GO:0006355">
    <property type="term" value="P:regulation of DNA-templated transcription"/>
    <property type="evidence" value="ECO:0007669"/>
    <property type="project" value="InterPro"/>
</dbReference>
<feature type="region of interest" description="Disordered" evidence="1">
    <location>
        <begin position="1"/>
        <end position="36"/>
    </location>
</feature>
<dbReference type="InterPro" id="IPR013088">
    <property type="entry name" value="Znf_NHR/GATA"/>
</dbReference>
<keyword evidence="3" id="KW-1185">Reference proteome</keyword>
<gene>
    <name evidence="2" type="ORF">CspeluHIS016_0303610</name>
</gene>
<evidence type="ECO:0000256" key="1">
    <source>
        <dbReference type="SAM" id="MobiDB-lite"/>
    </source>
</evidence>
<dbReference type="EMBL" id="BTCM01000003">
    <property type="protein sequence ID" value="GMK56521.1"/>
    <property type="molecule type" value="Genomic_DNA"/>
</dbReference>